<dbReference type="SUPFAM" id="SSF103088">
    <property type="entry name" value="OmpA-like"/>
    <property type="match status" value="1"/>
</dbReference>
<dbReference type="InterPro" id="IPR006665">
    <property type="entry name" value="OmpA-like"/>
</dbReference>
<dbReference type="Gene3D" id="3.30.1330.60">
    <property type="entry name" value="OmpA-like domain"/>
    <property type="match status" value="1"/>
</dbReference>
<proteinExistence type="predicted"/>
<dbReference type="PANTHER" id="PTHR30329:SF21">
    <property type="entry name" value="LIPOPROTEIN YIAD-RELATED"/>
    <property type="match status" value="1"/>
</dbReference>
<keyword evidence="5" id="KW-0282">Flagellum</keyword>
<feature type="signal peptide" evidence="3">
    <location>
        <begin position="1"/>
        <end position="32"/>
    </location>
</feature>
<dbReference type="PANTHER" id="PTHR30329">
    <property type="entry name" value="STATOR ELEMENT OF FLAGELLAR MOTOR COMPLEX"/>
    <property type="match status" value="1"/>
</dbReference>
<feature type="region of interest" description="Disordered" evidence="2">
    <location>
        <begin position="32"/>
        <end position="51"/>
    </location>
</feature>
<dbReference type="PROSITE" id="PS51123">
    <property type="entry name" value="OMPA_2"/>
    <property type="match status" value="1"/>
</dbReference>
<feature type="domain" description="OmpA-like" evidence="4">
    <location>
        <begin position="74"/>
        <end position="192"/>
    </location>
</feature>
<gene>
    <name evidence="5" type="ORF">HNR09_000192</name>
</gene>
<dbReference type="RefSeq" id="WP_179540350.1">
    <property type="nucleotide sequence ID" value="NZ_BAAALL010000010.1"/>
</dbReference>
<feature type="compositionally biased region" description="Basic and acidic residues" evidence="2">
    <location>
        <begin position="183"/>
        <end position="192"/>
    </location>
</feature>
<dbReference type="GO" id="GO:0016020">
    <property type="term" value="C:membrane"/>
    <property type="evidence" value="ECO:0007669"/>
    <property type="project" value="UniProtKB-UniRule"/>
</dbReference>
<accession>A0A7Z0GIT7</accession>
<feature type="chain" id="PRO_5030930604" evidence="3">
    <location>
        <begin position="33"/>
        <end position="192"/>
    </location>
</feature>
<protein>
    <submittedName>
        <fullName evidence="5">Flagellar motor protein MotB</fullName>
    </submittedName>
</protein>
<evidence type="ECO:0000256" key="1">
    <source>
        <dbReference type="PROSITE-ProRule" id="PRU00473"/>
    </source>
</evidence>
<evidence type="ECO:0000259" key="4">
    <source>
        <dbReference type="PROSITE" id="PS51123"/>
    </source>
</evidence>
<evidence type="ECO:0000256" key="2">
    <source>
        <dbReference type="SAM" id="MobiDB-lite"/>
    </source>
</evidence>
<feature type="region of interest" description="Disordered" evidence="2">
    <location>
        <begin position="163"/>
        <end position="192"/>
    </location>
</feature>
<comment type="caution">
    <text evidence="5">The sequence shown here is derived from an EMBL/GenBank/DDBJ whole genome shotgun (WGS) entry which is preliminary data.</text>
</comment>
<dbReference type="Proteomes" id="UP000535437">
    <property type="component" value="Unassembled WGS sequence"/>
</dbReference>
<keyword evidence="5" id="KW-0966">Cell projection</keyword>
<dbReference type="InterPro" id="IPR050330">
    <property type="entry name" value="Bact_OuterMem_StrucFunc"/>
</dbReference>
<keyword evidence="1" id="KW-0472">Membrane</keyword>
<evidence type="ECO:0000313" key="6">
    <source>
        <dbReference type="Proteomes" id="UP000535437"/>
    </source>
</evidence>
<reference evidence="5 6" key="1">
    <citation type="submission" date="2020-07" db="EMBL/GenBank/DDBJ databases">
        <title>Sequencing the genomes of 1000 actinobacteria strains.</title>
        <authorList>
            <person name="Klenk H.-P."/>
        </authorList>
    </citation>
    <scope>NUCLEOTIDE SEQUENCE [LARGE SCALE GENOMIC DNA]</scope>
    <source>
        <strain evidence="5 6">DSM 15475</strain>
    </source>
</reference>
<keyword evidence="3" id="KW-0732">Signal</keyword>
<dbReference type="Pfam" id="PF00691">
    <property type="entry name" value="OmpA"/>
    <property type="match status" value="1"/>
</dbReference>
<evidence type="ECO:0000256" key="3">
    <source>
        <dbReference type="SAM" id="SignalP"/>
    </source>
</evidence>
<name>A0A7Z0GIT7_9MICC</name>
<dbReference type="CDD" id="cd07185">
    <property type="entry name" value="OmpA_C-like"/>
    <property type="match status" value="1"/>
</dbReference>
<sequence>MTAQTSGLRVLPLLTAWAVTGLLSVSSLPAAAAQMDDHEPPPEPEGGVSQGDLDASIHVWDVTDNIIDLGQNEDEDDVVVLETDLLFASNAWELTNRASARITELIEEIPEGASVEVQGHTDSRPVDEARYGFDNQELSENRAQAVAEVLEEGRSDLSLDVEGFGASEPAVTEDPDDPSTYADNRRVEIRYS</sequence>
<dbReference type="EMBL" id="JACCFY010000001">
    <property type="protein sequence ID" value="NYJ76781.1"/>
    <property type="molecule type" value="Genomic_DNA"/>
</dbReference>
<keyword evidence="5" id="KW-0969">Cilium</keyword>
<organism evidence="5 6">
    <name type="scientific">Nesterenkonia xinjiangensis</name>
    <dbReference type="NCBI Taxonomy" id="225327"/>
    <lineage>
        <taxon>Bacteria</taxon>
        <taxon>Bacillati</taxon>
        <taxon>Actinomycetota</taxon>
        <taxon>Actinomycetes</taxon>
        <taxon>Micrococcales</taxon>
        <taxon>Micrococcaceae</taxon>
        <taxon>Nesterenkonia</taxon>
    </lineage>
</organism>
<dbReference type="AlphaFoldDB" id="A0A7Z0GIT7"/>
<dbReference type="InterPro" id="IPR036737">
    <property type="entry name" value="OmpA-like_sf"/>
</dbReference>
<keyword evidence="6" id="KW-1185">Reference proteome</keyword>
<evidence type="ECO:0000313" key="5">
    <source>
        <dbReference type="EMBL" id="NYJ76781.1"/>
    </source>
</evidence>